<organism evidence="8 9">
    <name type="scientific">SAR324 cluster bacterium</name>
    <dbReference type="NCBI Taxonomy" id="2024889"/>
    <lineage>
        <taxon>Bacteria</taxon>
        <taxon>Deltaproteobacteria</taxon>
        <taxon>SAR324 cluster</taxon>
    </lineage>
</organism>
<evidence type="ECO:0000256" key="4">
    <source>
        <dbReference type="ARBA" id="ARBA00023157"/>
    </source>
</evidence>
<dbReference type="PANTHER" id="PTHR13887">
    <property type="entry name" value="GLUTATHIONE S-TRANSFERASE KAPPA"/>
    <property type="match status" value="1"/>
</dbReference>
<evidence type="ECO:0000256" key="6">
    <source>
        <dbReference type="SAM" id="MobiDB-lite"/>
    </source>
</evidence>
<gene>
    <name evidence="8" type="ORF">COB67_12705</name>
</gene>
<keyword evidence="2" id="KW-0732">Signal</keyword>
<feature type="region of interest" description="Disordered" evidence="6">
    <location>
        <begin position="1"/>
        <end position="24"/>
    </location>
</feature>
<feature type="domain" description="Thioredoxin" evidence="7">
    <location>
        <begin position="174"/>
        <end position="360"/>
    </location>
</feature>
<dbReference type="PANTHER" id="PTHR13887:SF14">
    <property type="entry name" value="DISULFIDE BOND FORMATION PROTEIN D"/>
    <property type="match status" value="1"/>
</dbReference>
<dbReference type="InterPro" id="IPR012336">
    <property type="entry name" value="Thioredoxin-like_fold"/>
</dbReference>
<dbReference type="GO" id="GO:0016491">
    <property type="term" value="F:oxidoreductase activity"/>
    <property type="evidence" value="ECO:0007669"/>
    <property type="project" value="UniProtKB-KW"/>
</dbReference>
<comment type="caution">
    <text evidence="8">The sequence shown here is derived from an EMBL/GenBank/DDBJ whole genome shotgun (WGS) entry which is preliminary data.</text>
</comment>
<evidence type="ECO:0000256" key="2">
    <source>
        <dbReference type="ARBA" id="ARBA00022729"/>
    </source>
</evidence>
<dbReference type="Proteomes" id="UP000218113">
    <property type="component" value="Unassembled WGS sequence"/>
</dbReference>
<dbReference type="Pfam" id="PF13462">
    <property type="entry name" value="Thioredoxin_4"/>
    <property type="match status" value="1"/>
</dbReference>
<sequence length="361" mass="41279">MGNLSHAPAWEIGHPEHQQRLTPQPTMHNQTIKRLALLCLILAWIPSSFAQIFNQENPVVAKIGSKELRLNDIEDKQINDLRKQLFDKISAKIKERAIKQLAFSDSQYSKSPNFQVTDSQIKEFYTKNNLSTRGSYEKLAPQIKQYMVAQQQAMFGDYLYNKAQKEGLVTSMLQQPGDFLVQVALETGYTWSNKKGKVMLLEFSDYQCPFCARVQPTLKSLRKKYGKQVTFAYRHLPLPFHKEADEASIAAECARDQGKFEAIHDLLYKNPKQQFIPDLKRYARQVGVDDLKKFDTCLDQDTYRSRVNHDKAVGASLGMNGTPSFAIGLYDPDKKLMQGEILSGALPEAQFIQMIEKYLNK</sequence>
<protein>
    <recommendedName>
        <fullName evidence="7">Thioredoxin domain-containing protein</fullName>
    </recommendedName>
</protein>
<evidence type="ECO:0000313" key="8">
    <source>
        <dbReference type="EMBL" id="PCI23517.1"/>
    </source>
</evidence>
<dbReference type="InterPro" id="IPR013766">
    <property type="entry name" value="Thioredoxin_domain"/>
</dbReference>
<proteinExistence type="inferred from homology"/>
<dbReference type="SUPFAM" id="SSF52833">
    <property type="entry name" value="Thioredoxin-like"/>
    <property type="match status" value="1"/>
</dbReference>
<evidence type="ECO:0000259" key="7">
    <source>
        <dbReference type="PROSITE" id="PS51352"/>
    </source>
</evidence>
<keyword evidence="4" id="KW-1015">Disulfide bond</keyword>
<evidence type="ECO:0000256" key="1">
    <source>
        <dbReference type="ARBA" id="ARBA00005791"/>
    </source>
</evidence>
<name>A0A2A4SRX6_9DELT</name>
<accession>A0A2A4SRX6</accession>
<dbReference type="AlphaFoldDB" id="A0A2A4SRX6"/>
<reference evidence="9" key="1">
    <citation type="submission" date="2017-08" db="EMBL/GenBank/DDBJ databases">
        <title>A dynamic microbial community with high functional redundancy inhabits the cold, oxic subseafloor aquifer.</title>
        <authorList>
            <person name="Tully B.J."/>
            <person name="Wheat C.G."/>
            <person name="Glazer B.T."/>
            <person name="Huber J.A."/>
        </authorList>
    </citation>
    <scope>NUCLEOTIDE SEQUENCE [LARGE SCALE GENOMIC DNA]</scope>
</reference>
<comment type="similarity">
    <text evidence="1">Belongs to the thioredoxin family. DsbA subfamily.</text>
</comment>
<evidence type="ECO:0000256" key="3">
    <source>
        <dbReference type="ARBA" id="ARBA00023002"/>
    </source>
</evidence>
<keyword evidence="3" id="KW-0560">Oxidoreductase</keyword>
<dbReference type="InterPro" id="IPR036249">
    <property type="entry name" value="Thioredoxin-like_sf"/>
</dbReference>
<keyword evidence="5" id="KW-0676">Redox-active center</keyword>
<dbReference type="PROSITE" id="PS51352">
    <property type="entry name" value="THIOREDOXIN_2"/>
    <property type="match status" value="1"/>
</dbReference>
<evidence type="ECO:0000256" key="5">
    <source>
        <dbReference type="ARBA" id="ARBA00023284"/>
    </source>
</evidence>
<dbReference type="Gene3D" id="3.40.30.10">
    <property type="entry name" value="Glutaredoxin"/>
    <property type="match status" value="1"/>
</dbReference>
<evidence type="ECO:0000313" key="9">
    <source>
        <dbReference type="Proteomes" id="UP000218113"/>
    </source>
</evidence>
<dbReference type="EMBL" id="NVSR01000142">
    <property type="protein sequence ID" value="PCI23517.1"/>
    <property type="molecule type" value="Genomic_DNA"/>
</dbReference>